<accession>A0A2U2DKA8</accession>
<sequence>MTQLSYNEAFDPYHTVFRFLRLFFGCKLERAVPYDKFRILDFYLLHPYRLQNLHFFADDTRWRAVSRRYTRLKPYGELPDDNSLFERMAVFQKAAAGSLARVGIISEEEWTRNQVLFVADPVSDEVEQRCQELNGTMPDIIGILREINERYALNGRDGLKARSGLLEYRYDPV</sequence>
<dbReference type="RefSeq" id="WP_109460911.1">
    <property type="nucleotide sequence ID" value="NZ_QFBC01000014.1"/>
</dbReference>
<evidence type="ECO:0000313" key="2">
    <source>
        <dbReference type="Proteomes" id="UP000245252"/>
    </source>
</evidence>
<reference evidence="1 2" key="1">
    <citation type="submission" date="2018-05" db="EMBL/GenBank/DDBJ databases">
        <title>The draft genome of strain NS-104.</title>
        <authorList>
            <person name="Hang P."/>
            <person name="Jiang J."/>
        </authorList>
    </citation>
    <scope>NUCLEOTIDE SEQUENCE [LARGE SCALE GENOMIC DNA]</scope>
    <source>
        <strain evidence="1 2">NS-104</strain>
    </source>
</reference>
<dbReference type="OrthoDB" id="9092598at2"/>
<dbReference type="EMBL" id="QFBC01000014">
    <property type="protein sequence ID" value="PWE53742.1"/>
    <property type="molecule type" value="Genomic_DNA"/>
</dbReference>
<comment type="caution">
    <text evidence="1">The sequence shown here is derived from an EMBL/GenBank/DDBJ whole genome shotgun (WGS) entry which is preliminary data.</text>
</comment>
<protein>
    <submittedName>
        <fullName evidence="1">Uncharacterized protein</fullName>
    </submittedName>
</protein>
<dbReference type="AlphaFoldDB" id="A0A2U2DKA8"/>
<dbReference type="Pfam" id="PF20291">
    <property type="entry name" value="MC5"/>
    <property type="match status" value="1"/>
</dbReference>
<evidence type="ECO:0000313" key="1">
    <source>
        <dbReference type="EMBL" id="PWE53742.1"/>
    </source>
</evidence>
<proteinExistence type="predicted"/>
<organism evidence="1 2">
    <name type="scientific">Metarhizobium album</name>
    <dbReference type="NCBI Taxonomy" id="2182425"/>
    <lineage>
        <taxon>Bacteria</taxon>
        <taxon>Pseudomonadati</taxon>
        <taxon>Pseudomonadota</taxon>
        <taxon>Alphaproteobacteria</taxon>
        <taxon>Hyphomicrobiales</taxon>
        <taxon>Rhizobiaceae</taxon>
        <taxon>Metarhizobium</taxon>
    </lineage>
</organism>
<dbReference type="InterPro" id="IPR046901">
    <property type="entry name" value="ABC-3C_MC5"/>
</dbReference>
<keyword evidence="2" id="KW-1185">Reference proteome</keyword>
<gene>
    <name evidence="1" type="ORF">DEM27_24720</name>
</gene>
<name>A0A2U2DKA8_9HYPH</name>
<dbReference type="Proteomes" id="UP000245252">
    <property type="component" value="Unassembled WGS sequence"/>
</dbReference>